<reference evidence="5" key="1">
    <citation type="submission" date="2024-02" db="EMBL/GenBank/DDBJ databases">
        <authorList>
            <consortium name="ELIXIR-Norway"/>
            <consortium name="Elixir Norway"/>
        </authorList>
    </citation>
    <scope>NUCLEOTIDE SEQUENCE</scope>
</reference>
<dbReference type="Gene3D" id="3.90.190.10">
    <property type="entry name" value="Protein tyrosine phosphatase superfamily"/>
    <property type="match status" value="1"/>
</dbReference>
<dbReference type="EMBL" id="OZ019904">
    <property type="protein sequence ID" value="CAK9199351.1"/>
    <property type="molecule type" value="Genomic_DNA"/>
</dbReference>
<feature type="domain" description="Tyrosine-protein phosphatase" evidence="3">
    <location>
        <begin position="66"/>
        <end position="208"/>
    </location>
</feature>
<keyword evidence="1" id="KW-0378">Hydrolase</keyword>
<dbReference type="PANTHER" id="PTHR46381:SF2">
    <property type="entry name" value="MAP KINASE PHOSPHATASE"/>
    <property type="match status" value="1"/>
</dbReference>
<dbReference type="SUPFAM" id="SSF52799">
    <property type="entry name" value="(Phosphotyrosine protein) phosphatases II"/>
    <property type="match status" value="1"/>
</dbReference>
<organism evidence="5 6">
    <name type="scientific">Sphagnum troendelagicum</name>
    <dbReference type="NCBI Taxonomy" id="128251"/>
    <lineage>
        <taxon>Eukaryota</taxon>
        <taxon>Viridiplantae</taxon>
        <taxon>Streptophyta</taxon>
        <taxon>Embryophyta</taxon>
        <taxon>Bryophyta</taxon>
        <taxon>Sphagnophytina</taxon>
        <taxon>Sphagnopsida</taxon>
        <taxon>Sphagnales</taxon>
        <taxon>Sphagnaceae</taxon>
        <taxon>Sphagnum</taxon>
    </lineage>
</organism>
<dbReference type="Pfam" id="PF00782">
    <property type="entry name" value="DSPc"/>
    <property type="match status" value="1"/>
</dbReference>
<sequence length="383" mass="43729">MGGRFDPDRQKLLRTCLDQTKPLQKKMHPKMRDGVDMKLDIGAAQELGYQEEHQYRREDIARCEKQCSQILPHLFFGGNTVAQNLETLQNSRITHILNCVGFLCPEYFPESFVYKTLWLQDNPSEDLVCILYDVFDYFEDVLENGGRVFVHCIQGVSRSASLVIAYLMWREKNTFEEAFEKVKKLRCVASPNMGFVFQLLQWQSRILNSPDTPSSPRCFRMAPFSAFDPLHLVLKAVSNPNLGALDSRGCFVLQLPSGLYVWHGKHSASVMAVATDHAAFQLVRYERAQGPILSVWEGGEPHEVLKFLSGCVNDVENSLNLEKWQERRVSEEQEVSNPAYTPDFEIFRQAQLGVFDPPLLGGLPFRNGNWGLPHSNSKKRPEI</sequence>
<dbReference type="CDD" id="cd14498">
    <property type="entry name" value="DSP"/>
    <property type="match status" value="1"/>
</dbReference>
<evidence type="ECO:0000259" key="4">
    <source>
        <dbReference type="PROSITE" id="PS50056"/>
    </source>
</evidence>
<dbReference type="InterPro" id="IPR016130">
    <property type="entry name" value="Tyr_Pase_AS"/>
</dbReference>
<dbReference type="Proteomes" id="UP001497512">
    <property type="component" value="Chromosome 12"/>
</dbReference>
<dbReference type="Gene3D" id="3.40.20.10">
    <property type="entry name" value="Severin"/>
    <property type="match status" value="1"/>
</dbReference>
<dbReference type="InterPro" id="IPR029021">
    <property type="entry name" value="Prot-tyrosine_phosphatase-like"/>
</dbReference>
<gene>
    <name evidence="5" type="ORF">CSSPTR1EN2_LOCUS4893</name>
</gene>
<dbReference type="InterPro" id="IPR020422">
    <property type="entry name" value="TYR_PHOSPHATASE_DUAL_dom"/>
</dbReference>
<dbReference type="SMART" id="SM00195">
    <property type="entry name" value="DSPc"/>
    <property type="match status" value="1"/>
</dbReference>
<name>A0ABP0TLZ9_9BRYO</name>
<feature type="domain" description="Tyrosine specific protein phosphatases" evidence="4">
    <location>
        <begin position="125"/>
        <end position="186"/>
    </location>
</feature>
<proteinExistence type="predicted"/>
<protein>
    <submittedName>
        <fullName evidence="5">Uncharacterized protein</fullName>
    </submittedName>
</protein>
<dbReference type="PROSITE" id="PS50056">
    <property type="entry name" value="TYR_PHOSPHATASE_2"/>
    <property type="match status" value="1"/>
</dbReference>
<evidence type="ECO:0000313" key="6">
    <source>
        <dbReference type="Proteomes" id="UP001497512"/>
    </source>
</evidence>
<keyword evidence="2" id="KW-0904">Protein phosphatase</keyword>
<accession>A0ABP0TLZ9</accession>
<evidence type="ECO:0000256" key="1">
    <source>
        <dbReference type="ARBA" id="ARBA00022801"/>
    </source>
</evidence>
<dbReference type="PANTHER" id="PTHR46381">
    <property type="entry name" value="MKPA PROTEIN"/>
    <property type="match status" value="1"/>
</dbReference>
<dbReference type="PROSITE" id="PS00383">
    <property type="entry name" value="TYR_PHOSPHATASE_1"/>
    <property type="match status" value="1"/>
</dbReference>
<keyword evidence="6" id="KW-1185">Reference proteome</keyword>
<evidence type="ECO:0000313" key="5">
    <source>
        <dbReference type="EMBL" id="CAK9199351.1"/>
    </source>
</evidence>
<evidence type="ECO:0000256" key="2">
    <source>
        <dbReference type="ARBA" id="ARBA00022912"/>
    </source>
</evidence>
<dbReference type="InterPro" id="IPR000387">
    <property type="entry name" value="Tyr_Pase_dom"/>
</dbReference>
<dbReference type="PROSITE" id="PS50054">
    <property type="entry name" value="TYR_PHOSPHATASE_DUAL"/>
    <property type="match status" value="1"/>
</dbReference>
<dbReference type="InterPro" id="IPR000340">
    <property type="entry name" value="Dual-sp_phosphatase_cat-dom"/>
</dbReference>
<evidence type="ECO:0000259" key="3">
    <source>
        <dbReference type="PROSITE" id="PS50054"/>
    </source>
</evidence>
<dbReference type="SUPFAM" id="SSF55753">
    <property type="entry name" value="Actin depolymerizing proteins"/>
    <property type="match status" value="1"/>
</dbReference>
<dbReference type="InterPro" id="IPR029006">
    <property type="entry name" value="ADF-H/Gelsolin-like_dom_sf"/>
</dbReference>